<dbReference type="Pfam" id="PF07732">
    <property type="entry name" value="Cu-oxidase_3"/>
    <property type="match status" value="1"/>
</dbReference>
<dbReference type="Pfam" id="PF07731">
    <property type="entry name" value="Cu-oxidase_2"/>
    <property type="match status" value="1"/>
</dbReference>
<keyword evidence="13" id="KW-1185">Reference proteome</keyword>
<dbReference type="InterPro" id="IPR006311">
    <property type="entry name" value="TAT_signal"/>
</dbReference>
<evidence type="ECO:0000259" key="11">
    <source>
        <dbReference type="Pfam" id="PF07732"/>
    </source>
</evidence>
<dbReference type="InterPro" id="IPR011706">
    <property type="entry name" value="Cu-oxidase_C"/>
</dbReference>
<dbReference type="InterPro" id="IPR002355">
    <property type="entry name" value="Cu_oxidase_Cu_BS"/>
</dbReference>
<dbReference type="EC" id="1.16.3.4" evidence="5"/>
<keyword evidence="4" id="KW-0560">Oxidoreductase</keyword>
<evidence type="ECO:0000256" key="6">
    <source>
        <dbReference type="ARBA" id="ARBA00041027"/>
    </source>
</evidence>
<dbReference type="GO" id="GO:0005507">
    <property type="term" value="F:copper ion binding"/>
    <property type="evidence" value="ECO:0007669"/>
    <property type="project" value="InterPro"/>
</dbReference>
<accession>A0A917BFH0</accession>
<name>A0A917BFH0_9MICO</name>
<dbReference type="Gene3D" id="2.60.40.420">
    <property type="entry name" value="Cupredoxins - blue copper proteins"/>
    <property type="match status" value="3"/>
</dbReference>
<comment type="caution">
    <text evidence="12">The sequence shown here is derived from an EMBL/GenBank/DDBJ whole genome shotgun (WGS) entry which is preliminary data.</text>
</comment>
<feature type="domain" description="Plastocyanin-like" evidence="11">
    <location>
        <begin position="65"/>
        <end position="177"/>
    </location>
</feature>
<evidence type="ECO:0000256" key="7">
    <source>
        <dbReference type="ARBA" id="ARBA00042896"/>
    </source>
</evidence>
<evidence type="ECO:0000256" key="9">
    <source>
        <dbReference type="ARBA" id="ARBA00048092"/>
    </source>
</evidence>
<reference evidence="12" key="2">
    <citation type="submission" date="2020-09" db="EMBL/GenBank/DDBJ databases">
        <authorList>
            <person name="Sun Q."/>
            <person name="Zhou Y."/>
        </authorList>
    </citation>
    <scope>NUCLEOTIDE SEQUENCE</scope>
    <source>
        <strain evidence="12">CGMCC 1.12160</strain>
    </source>
</reference>
<dbReference type="PANTHER" id="PTHR48267:SF1">
    <property type="entry name" value="BILIRUBIN OXIDASE"/>
    <property type="match status" value="1"/>
</dbReference>
<dbReference type="InterPro" id="IPR033138">
    <property type="entry name" value="Cu_oxidase_CS"/>
</dbReference>
<proteinExistence type="inferred from homology"/>
<organism evidence="12 13">
    <name type="scientific">Ornithinimicrobium tianjinense</name>
    <dbReference type="NCBI Taxonomy" id="1195761"/>
    <lineage>
        <taxon>Bacteria</taxon>
        <taxon>Bacillati</taxon>
        <taxon>Actinomycetota</taxon>
        <taxon>Actinomycetes</taxon>
        <taxon>Micrococcales</taxon>
        <taxon>Ornithinimicrobiaceae</taxon>
        <taxon>Ornithinimicrobium</taxon>
    </lineage>
</organism>
<evidence type="ECO:0000256" key="2">
    <source>
        <dbReference type="ARBA" id="ARBA00011245"/>
    </source>
</evidence>
<evidence type="ECO:0000259" key="10">
    <source>
        <dbReference type="Pfam" id="PF07731"/>
    </source>
</evidence>
<reference evidence="12" key="1">
    <citation type="journal article" date="2014" name="Int. J. Syst. Evol. Microbiol.">
        <title>Complete genome sequence of Corynebacterium casei LMG S-19264T (=DSM 44701T), isolated from a smear-ripened cheese.</title>
        <authorList>
            <consortium name="US DOE Joint Genome Institute (JGI-PGF)"/>
            <person name="Walter F."/>
            <person name="Albersmeier A."/>
            <person name="Kalinowski J."/>
            <person name="Ruckert C."/>
        </authorList>
    </citation>
    <scope>NUCLEOTIDE SEQUENCE</scope>
    <source>
        <strain evidence="12">CGMCC 1.12160</strain>
    </source>
</reference>
<dbReference type="InterPro" id="IPR011707">
    <property type="entry name" value="Cu-oxidase-like_N"/>
</dbReference>
<evidence type="ECO:0000256" key="3">
    <source>
        <dbReference type="ARBA" id="ARBA00022723"/>
    </source>
</evidence>
<dbReference type="InterPro" id="IPR008972">
    <property type="entry name" value="Cupredoxin"/>
</dbReference>
<feature type="domain" description="Plastocyanin-like" evidence="10">
    <location>
        <begin position="351"/>
        <end position="461"/>
    </location>
</feature>
<keyword evidence="3" id="KW-0479">Metal-binding</keyword>
<dbReference type="AlphaFoldDB" id="A0A917BFH0"/>
<dbReference type="RefSeq" id="WP_188427939.1">
    <property type="nucleotide sequence ID" value="NZ_BAABKH010000010.1"/>
</dbReference>
<comment type="catalytic activity">
    <reaction evidence="9">
        <text>4 Cu(+) + O2 + 4 H(+) = 4 Cu(2+) + 2 H2O</text>
        <dbReference type="Rhea" id="RHEA:30083"/>
        <dbReference type="ChEBI" id="CHEBI:15377"/>
        <dbReference type="ChEBI" id="CHEBI:15378"/>
        <dbReference type="ChEBI" id="CHEBI:15379"/>
        <dbReference type="ChEBI" id="CHEBI:29036"/>
        <dbReference type="ChEBI" id="CHEBI:49552"/>
        <dbReference type="EC" id="1.16.3.4"/>
    </reaction>
    <physiologicalReaction direction="left-to-right" evidence="9">
        <dbReference type="Rhea" id="RHEA:30084"/>
    </physiologicalReaction>
</comment>
<dbReference type="PANTHER" id="PTHR48267">
    <property type="entry name" value="CUPREDOXIN SUPERFAMILY PROTEIN"/>
    <property type="match status" value="1"/>
</dbReference>
<evidence type="ECO:0000313" key="12">
    <source>
        <dbReference type="EMBL" id="GGF39651.1"/>
    </source>
</evidence>
<dbReference type="PROSITE" id="PS51318">
    <property type="entry name" value="TAT"/>
    <property type="match status" value="1"/>
</dbReference>
<dbReference type="PROSITE" id="PS00080">
    <property type="entry name" value="MULTICOPPER_OXIDASE2"/>
    <property type="match status" value="1"/>
</dbReference>
<evidence type="ECO:0000256" key="8">
    <source>
        <dbReference type="ARBA" id="ARBA00043090"/>
    </source>
</evidence>
<dbReference type="EMBL" id="BMEM01000001">
    <property type="protein sequence ID" value="GGF39651.1"/>
    <property type="molecule type" value="Genomic_DNA"/>
</dbReference>
<sequence>MGGYRISRRSVLAAGLAGGALVSVGGAPALAGKPGGGGGGAAAGHPLPVPAPVAADGLTLTARRTAVDLGGGRTGSALTYNAGCPGPTIEVQSGSTPTITVTNGLDEPTTVHWHGLVVPTDVDGQPHEAFPAGTRRAYTLPVQQRASLNFYHPHPHLRTAAQVALGLQGALIVRDAEEAALGLPAGRFEVPLVIRDANIDKQGTLTYNGRASGFLGGVPLVNGVLNPYLRVDRAHYRFRVVNAANSRVFRLAFSDGRPMTLVGTDGGLLEHAVDLSEITLGNAERLDLVLDLRGLTAPVQLVDRDSGWTLLDLRPTQADVSQTAPVLGRQLSVVERLVGPAQPSRTFSFDGMTAINGVRYQMGATSFQVQRGQVERWRFVANGNPPHPVHIHGASFQLVGRTGGRGQLFPWEGGWKDTFLLLDKESVDILIRFDLVGRYLIHCHKLEHEDAGMMLDFEVVEGGSSPMVAGTADGAHGDHGDHG</sequence>
<dbReference type="GO" id="GO:0016491">
    <property type="term" value="F:oxidoreductase activity"/>
    <property type="evidence" value="ECO:0007669"/>
    <property type="project" value="UniProtKB-KW"/>
</dbReference>
<dbReference type="Proteomes" id="UP000605670">
    <property type="component" value="Unassembled WGS sequence"/>
</dbReference>
<comment type="subunit">
    <text evidence="2">Monomer.</text>
</comment>
<evidence type="ECO:0000256" key="5">
    <source>
        <dbReference type="ARBA" id="ARBA00038978"/>
    </source>
</evidence>
<gene>
    <name evidence="12" type="ORF">GCM10011366_04090</name>
</gene>
<dbReference type="InterPro" id="IPR045087">
    <property type="entry name" value="Cu-oxidase_fam"/>
</dbReference>
<evidence type="ECO:0000256" key="4">
    <source>
        <dbReference type="ARBA" id="ARBA00023002"/>
    </source>
</evidence>
<dbReference type="SUPFAM" id="SSF49503">
    <property type="entry name" value="Cupredoxins"/>
    <property type="match status" value="3"/>
</dbReference>
<evidence type="ECO:0000256" key="1">
    <source>
        <dbReference type="ARBA" id="ARBA00010609"/>
    </source>
</evidence>
<evidence type="ECO:0000313" key="13">
    <source>
        <dbReference type="Proteomes" id="UP000605670"/>
    </source>
</evidence>
<comment type="similarity">
    <text evidence="1">Belongs to the multicopper oxidase family.</text>
</comment>
<dbReference type="PROSITE" id="PS00079">
    <property type="entry name" value="MULTICOPPER_OXIDASE1"/>
    <property type="match status" value="1"/>
</dbReference>
<protein>
    <recommendedName>
        <fullName evidence="6">Multicopper oxidase CueO</fullName>
        <ecNumber evidence="5">1.16.3.4</ecNumber>
    </recommendedName>
    <alternativeName>
        <fullName evidence="7">Copper efflux oxidase</fullName>
    </alternativeName>
    <alternativeName>
        <fullName evidence="8">Cuprous oxidase</fullName>
    </alternativeName>
</protein>